<gene>
    <name evidence="2" type="ORF">H6P81_018796</name>
</gene>
<dbReference type="EMBL" id="JAINDJ010000007">
    <property type="protein sequence ID" value="KAG9442942.1"/>
    <property type="molecule type" value="Genomic_DNA"/>
</dbReference>
<evidence type="ECO:0000256" key="1">
    <source>
        <dbReference type="SAM" id="MobiDB-lite"/>
    </source>
</evidence>
<dbReference type="AlphaFoldDB" id="A0AAV7E2A1"/>
<comment type="caution">
    <text evidence="2">The sequence shown here is derived from an EMBL/GenBank/DDBJ whole genome shotgun (WGS) entry which is preliminary data.</text>
</comment>
<feature type="compositionally biased region" description="Polar residues" evidence="1">
    <location>
        <begin position="149"/>
        <end position="159"/>
    </location>
</feature>
<sequence length="302" mass="32943">MEANGCCSNDDHGDIEARLPPRKRLLAGLKRQSSQTAFPSSPHSPYFGKTQEEVIEDSLSAAKAAAEVAAAAKAAALEKAAAAARAFAAAKRALELVASLDEDVNAGGNSARKPKKQVPIKVLYKGRRRFKNDNDEELARRLHRAINSSPRISSNFASSNREKQGKRKKAPSELPKHKRVLICEGTPSSVRDVESRDGDRAVLLSSSDRELLEIWKSLKGNRIPVVHQSHGGINHQEVPFLLLRNVPAQPVGKWRQLHLGAARISGRLSASLRVKCWTLLPRRLHQCSISSKGERNSSEGGG</sequence>
<dbReference type="PANTHER" id="PTHR35477:SF1">
    <property type="entry name" value="OS06G0728500 PROTEIN"/>
    <property type="match status" value="1"/>
</dbReference>
<proteinExistence type="predicted"/>
<name>A0AAV7E2A1_ARIFI</name>
<protein>
    <submittedName>
        <fullName evidence="2">Uncharacterized protein</fullName>
    </submittedName>
</protein>
<dbReference type="PANTHER" id="PTHR35477">
    <property type="entry name" value="OS06G0728500 PROTEIN"/>
    <property type="match status" value="1"/>
</dbReference>
<reference evidence="2 3" key="1">
    <citation type="submission" date="2021-07" db="EMBL/GenBank/DDBJ databases">
        <title>The Aristolochia fimbriata genome: insights into angiosperm evolution, floral development and chemical biosynthesis.</title>
        <authorList>
            <person name="Jiao Y."/>
        </authorList>
    </citation>
    <scope>NUCLEOTIDE SEQUENCE [LARGE SCALE GENOMIC DNA]</scope>
    <source>
        <strain evidence="2">IBCAS-2021</strain>
        <tissue evidence="2">Leaf</tissue>
    </source>
</reference>
<organism evidence="2 3">
    <name type="scientific">Aristolochia fimbriata</name>
    <name type="common">White veined hardy Dutchman's pipe vine</name>
    <dbReference type="NCBI Taxonomy" id="158543"/>
    <lineage>
        <taxon>Eukaryota</taxon>
        <taxon>Viridiplantae</taxon>
        <taxon>Streptophyta</taxon>
        <taxon>Embryophyta</taxon>
        <taxon>Tracheophyta</taxon>
        <taxon>Spermatophyta</taxon>
        <taxon>Magnoliopsida</taxon>
        <taxon>Magnoliidae</taxon>
        <taxon>Piperales</taxon>
        <taxon>Aristolochiaceae</taxon>
        <taxon>Aristolochia</taxon>
    </lineage>
</organism>
<feature type="region of interest" description="Disordered" evidence="1">
    <location>
        <begin position="149"/>
        <end position="176"/>
    </location>
</feature>
<evidence type="ECO:0000313" key="2">
    <source>
        <dbReference type="EMBL" id="KAG9442942.1"/>
    </source>
</evidence>
<keyword evidence="3" id="KW-1185">Reference proteome</keyword>
<dbReference type="Proteomes" id="UP000825729">
    <property type="component" value="Unassembled WGS sequence"/>
</dbReference>
<accession>A0AAV7E2A1</accession>
<evidence type="ECO:0000313" key="3">
    <source>
        <dbReference type="Proteomes" id="UP000825729"/>
    </source>
</evidence>